<feature type="domain" description="Glycosyl hydrolase family 13 catalytic" evidence="7">
    <location>
        <begin position="28"/>
        <end position="304"/>
    </location>
</feature>
<sequence length="305" mass="33843">MKSAFLLSLAAAALAATPAQWRSQSVYFLLTDRFARTDNSTTAECDTSVRQYCGGTWRGIINQVDGIRSFLLDQDLREQLDYIQGMGFTAIWITPVTAQLEQYSPFGQAYHGYWQQDIYALNSNYGTEADLKALADALHDRGMYLMVDVVANHMGYNGAPDSVDYSVFSPFNSQKYFHSPCFIQNYEDQAQVEACWLGDNSVPLPDLDTTQTDVQDYWYDWIESLVLNYTSKTPSSSSILQAHIEQSTASALIPQSTSRRNSGTASTTQLASTALAKSSMATQNTPARTKITSTACSTTRSTTRF</sequence>
<evidence type="ECO:0000256" key="1">
    <source>
        <dbReference type="ARBA" id="ARBA00001913"/>
    </source>
</evidence>
<feature type="chain" id="PRO_5012023212" evidence="6">
    <location>
        <begin position="16"/>
        <end position="305"/>
    </location>
</feature>
<dbReference type="GO" id="GO:0005975">
    <property type="term" value="P:carbohydrate metabolic process"/>
    <property type="evidence" value="ECO:0007669"/>
    <property type="project" value="InterPro"/>
</dbReference>
<comment type="cofactor">
    <cofactor evidence="1">
        <name>Ca(2+)</name>
        <dbReference type="ChEBI" id="CHEBI:29108"/>
    </cofactor>
</comment>
<evidence type="ECO:0000256" key="6">
    <source>
        <dbReference type="SAM" id="SignalP"/>
    </source>
</evidence>
<dbReference type="STRING" id="454130.A0A0U5G178"/>
<dbReference type="InterPro" id="IPR017853">
    <property type="entry name" value="GH"/>
</dbReference>
<feature type="region of interest" description="Disordered" evidence="5">
    <location>
        <begin position="275"/>
        <end position="305"/>
    </location>
</feature>
<dbReference type="SUPFAM" id="SSF51445">
    <property type="entry name" value="(Trans)glycosidases"/>
    <property type="match status" value="1"/>
</dbReference>
<keyword evidence="3" id="KW-0479">Metal-binding</keyword>
<dbReference type="InterPro" id="IPR006047">
    <property type="entry name" value="GH13_cat_dom"/>
</dbReference>
<dbReference type="Pfam" id="PF00128">
    <property type="entry name" value="Alpha-amylase"/>
    <property type="match status" value="1"/>
</dbReference>
<dbReference type="Gene3D" id="3.20.20.80">
    <property type="entry name" value="Glycosidases"/>
    <property type="match status" value="2"/>
</dbReference>
<dbReference type="Proteomes" id="UP000054771">
    <property type="component" value="Unassembled WGS sequence"/>
</dbReference>
<keyword evidence="4 6" id="KW-0732">Signal</keyword>
<dbReference type="PANTHER" id="PTHR10357">
    <property type="entry name" value="ALPHA-AMYLASE FAMILY MEMBER"/>
    <property type="match status" value="1"/>
</dbReference>
<evidence type="ECO:0000256" key="4">
    <source>
        <dbReference type="ARBA" id="ARBA00022729"/>
    </source>
</evidence>
<evidence type="ECO:0000256" key="3">
    <source>
        <dbReference type="ARBA" id="ARBA00022723"/>
    </source>
</evidence>
<evidence type="ECO:0000313" key="8">
    <source>
        <dbReference type="EMBL" id="CEL05395.1"/>
    </source>
</evidence>
<dbReference type="AlphaFoldDB" id="A0A0U5G178"/>
<feature type="signal peptide" evidence="6">
    <location>
        <begin position="1"/>
        <end position="15"/>
    </location>
</feature>
<keyword evidence="9" id="KW-1185">Reference proteome</keyword>
<dbReference type="PANTHER" id="PTHR10357:SF215">
    <property type="entry name" value="ALPHA-AMYLASE 1"/>
    <property type="match status" value="1"/>
</dbReference>
<evidence type="ECO:0000313" key="9">
    <source>
        <dbReference type="Proteomes" id="UP000054771"/>
    </source>
</evidence>
<evidence type="ECO:0000256" key="2">
    <source>
        <dbReference type="ARBA" id="ARBA00008061"/>
    </source>
</evidence>
<organism evidence="8 9">
    <name type="scientific">Aspergillus calidoustus</name>
    <dbReference type="NCBI Taxonomy" id="454130"/>
    <lineage>
        <taxon>Eukaryota</taxon>
        <taxon>Fungi</taxon>
        <taxon>Dikarya</taxon>
        <taxon>Ascomycota</taxon>
        <taxon>Pezizomycotina</taxon>
        <taxon>Eurotiomycetes</taxon>
        <taxon>Eurotiomycetidae</taxon>
        <taxon>Eurotiales</taxon>
        <taxon>Aspergillaceae</taxon>
        <taxon>Aspergillus</taxon>
        <taxon>Aspergillus subgen. Nidulantes</taxon>
    </lineage>
</organism>
<protein>
    <submittedName>
        <fullName evidence="8">Putative Alpha-amylase</fullName>
    </submittedName>
</protein>
<evidence type="ECO:0000256" key="5">
    <source>
        <dbReference type="SAM" id="MobiDB-lite"/>
    </source>
</evidence>
<feature type="compositionally biased region" description="Polar residues" evidence="5">
    <location>
        <begin position="280"/>
        <end position="291"/>
    </location>
</feature>
<gene>
    <name evidence="8" type="ORF">ASPCAL06513</name>
</gene>
<name>A0A0U5G178_ASPCI</name>
<dbReference type="SMART" id="SM00642">
    <property type="entry name" value="Aamy"/>
    <property type="match status" value="1"/>
</dbReference>
<evidence type="ECO:0000259" key="7">
    <source>
        <dbReference type="SMART" id="SM00642"/>
    </source>
</evidence>
<feature type="compositionally biased region" description="Low complexity" evidence="5">
    <location>
        <begin position="292"/>
        <end position="305"/>
    </location>
</feature>
<proteinExistence type="inferred from homology"/>
<dbReference type="EMBL" id="CDMC01000005">
    <property type="protein sequence ID" value="CEL05395.1"/>
    <property type="molecule type" value="Genomic_DNA"/>
</dbReference>
<reference evidence="9" key="1">
    <citation type="journal article" date="2016" name="Genome Announc.">
        <title>Draft genome sequences of fungus Aspergillus calidoustus.</title>
        <authorList>
            <person name="Horn F."/>
            <person name="Linde J."/>
            <person name="Mattern D.J."/>
            <person name="Walther G."/>
            <person name="Guthke R."/>
            <person name="Scherlach K."/>
            <person name="Martin K."/>
            <person name="Brakhage A.A."/>
            <person name="Petzke L."/>
            <person name="Valiante V."/>
        </authorList>
    </citation>
    <scope>NUCLEOTIDE SEQUENCE [LARGE SCALE GENOMIC DNA]</scope>
    <source>
        <strain evidence="9">SF006504</strain>
    </source>
</reference>
<dbReference type="GO" id="GO:0046872">
    <property type="term" value="F:metal ion binding"/>
    <property type="evidence" value="ECO:0007669"/>
    <property type="project" value="UniProtKB-KW"/>
</dbReference>
<dbReference type="OrthoDB" id="204980at2759"/>
<accession>A0A0U5G178</accession>
<dbReference type="OMA" id="THWICAV"/>
<comment type="similarity">
    <text evidence="2">Belongs to the glycosyl hydrolase 13 family.</text>
</comment>